<keyword evidence="2" id="KW-0946">Virion</keyword>
<evidence type="ECO:0000313" key="3">
    <source>
        <dbReference type="Proteomes" id="UP000325182"/>
    </source>
</evidence>
<dbReference type="RefSeq" id="WP_148954912.1">
    <property type="nucleotide sequence ID" value="NZ_VTEG01000021.1"/>
</dbReference>
<dbReference type="InterPro" id="IPR024207">
    <property type="entry name" value="CotJB_dom"/>
</dbReference>
<dbReference type="EMBL" id="VTEG01000021">
    <property type="protein sequence ID" value="TYR97403.1"/>
    <property type="molecule type" value="Genomic_DNA"/>
</dbReference>
<name>A0A5D4M7R2_9BACI</name>
<sequence length="85" mass="10067">MNRHDLLMEIQLVEFVSLELQLYLDTHPADKSAVAQFNQSSAELQELKGLYEKKFGPLLGFGFSQSKRTWQWINDPWPWQINRRC</sequence>
<evidence type="ECO:0000313" key="2">
    <source>
        <dbReference type="EMBL" id="TYR97403.1"/>
    </source>
</evidence>
<dbReference type="AlphaFoldDB" id="A0A5D4M7R2"/>
<protein>
    <submittedName>
        <fullName evidence="2">Spore coat protein CotJB</fullName>
    </submittedName>
</protein>
<accession>A0A5D4M7R2</accession>
<dbReference type="PIRSF" id="PIRSF010606">
    <property type="entry name" value="Spore_coat_CotJB"/>
    <property type="match status" value="1"/>
</dbReference>
<gene>
    <name evidence="2" type="ORF">FZC84_19425</name>
</gene>
<evidence type="ECO:0000259" key="1">
    <source>
        <dbReference type="Pfam" id="PF12652"/>
    </source>
</evidence>
<dbReference type="Proteomes" id="UP000325182">
    <property type="component" value="Unassembled WGS sequence"/>
</dbReference>
<proteinExistence type="predicted"/>
<dbReference type="Pfam" id="PF12652">
    <property type="entry name" value="CotJB"/>
    <property type="match status" value="1"/>
</dbReference>
<comment type="caution">
    <text evidence="2">The sequence shown here is derived from an EMBL/GenBank/DDBJ whole genome shotgun (WGS) entry which is preliminary data.</text>
</comment>
<organism evidence="2 3">
    <name type="scientific">Rossellomorea vietnamensis</name>
    <dbReference type="NCBI Taxonomy" id="218284"/>
    <lineage>
        <taxon>Bacteria</taxon>
        <taxon>Bacillati</taxon>
        <taxon>Bacillota</taxon>
        <taxon>Bacilli</taxon>
        <taxon>Bacillales</taxon>
        <taxon>Bacillaceae</taxon>
        <taxon>Rossellomorea</taxon>
    </lineage>
</organism>
<feature type="domain" description="Protein CotJB" evidence="1">
    <location>
        <begin position="5"/>
        <end position="80"/>
    </location>
</feature>
<keyword evidence="2" id="KW-0167">Capsid protein</keyword>
<reference evidence="2 3" key="1">
    <citation type="submission" date="2019-08" db="EMBL/GenBank/DDBJ databases">
        <title>Bacillus genomes from the desert of Cuatro Cienegas, Coahuila.</title>
        <authorList>
            <person name="Olmedo-Alvarez G."/>
        </authorList>
    </citation>
    <scope>NUCLEOTIDE SEQUENCE [LARGE SCALE GENOMIC DNA]</scope>
    <source>
        <strain evidence="2 3">CH128b_4D</strain>
    </source>
</reference>
<dbReference type="InterPro" id="IPR016571">
    <property type="entry name" value="Spore_coat_assembly_CotJB"/>
</dbReference>